<dbReference type="InterPro" id="IPR001509">
    <property type="entry name" value="Epimerase_deHydtase"/>
</dbReference>
<feature type="domain" description="NAD-dependent epimerase/dehydratase" evidence="2">
    <location>
        <begin position="4"/>
        <end position="224"/>
    </location>
</feature>
<dbReference type="Proteomes" id="UP000190626">
    <property type="component" value="Unassembled WGS sequence"/>
</dbReference>
<evidence type="ECO:0000256" key="1">
    <source>
        <dbReference type="ARBA" id="ARBA00007637"/>
    </source>
</evidence>
<dbReference type="Gene3D" id="3.90.25.10">
    <property type="entry name" value="UDP-galactose 4-epimerase, domain 1"/>
    <property type="match status" value="1"/>
</dbReference>
<dbReference type="RefSeq" id="WP_144028604.1">
    <property type="nucleotide sequence ID" value="NZ_MBTG01000045.1"/>
</dbReference>
<comment type="caution">
    <text evidence="3">The sequence shown here is derived from an EMBL/GenBank/DDBJ whole genome shotgun (WGS) entry which is preliminary data.</text>
</comment>
<dbReference type="SUPFAM" id="SSF51735">
    <property type="entry name" value="NAD(P)-binding Rossmann-fold domains"/>
    <property type="match status" value="1"/>
</dbReference>
<dbReference type="InterPro" id="IPR036291">
    <property type="entry name" value="NAD(P)-bd_dom_sf"/>
</dbReference>
<gene>
    <name evidence="3" type="ORF">BC351_09500</name>
</gene>
<reference evidence="4" key="1">
    <citation type="submission" date="2016-07" db="EMBL/GenBank/DDBJ databases">
        <authorList>
            <person name="Florea S."/>
            <person name="Webb J.S."/>
            <person name="Jaromczyk J."/>
            <person name="Schardl C.L."/>
        </authorList>
    </citation>
    <scope>NUCLEOTIDE SEQUENCE [LARGE SCALE GENOMIC DNA]</scope>
    <source>
        <strain evidence="4">CY1</strain>
    </source>
</reference>
<organism evidence="3 4">
    <name type="scientific">Paenibacillus ferrarius</name>
    <dbReference type="NCBI Taxonomy" id="1469647"/>
    <lineage>
        <taxon>Bacteria</taxon>
        <taxon>Bacillati</taxon>
        <taxon>Bacillota</taxon>
        <taxon>Bacilli</taxon>
        <taxon>Bacillales</taxon>
        <taxon>Paenibacillaceae</taxon>
        <taxon>Paenibacillus</taxon>
    </lineage>
</organism>
<dbReference type="Pfam" id="PF01370">
    <property type="entry name" value="Epimerase"/>
    <property type="match status" value="1"/>
</dbReference>
<dbReference type="OrthoDB" id="9779041at2"/>
<name>A0A1V4HBE1_9BACL</name>
<evidence type="ECO:0000313" key="4">
    <source>
        <dbReference type="Proteomes" id="UP000190626"/>
    </source>
</evidence>
<evidence type="ECO:0000259" key="2">
    <source>
        <dbReference type="Pfam" id="PF01370"/>
    </source>
</evidence>
<sequence length="299" mass="32517">MKTILITGANGFTGQHACRHFVQKGLQVAAVSRYKNSSVPGVHSHIADLTKVEQVNALIKMTQPDYVLHLAGKNAVGESWLEPLAYMESNMMSTLYLLDALRSVPQCRVVVIGSMLSYVPADGQAPPSPYSMSKSFQTWGALGWAHLFQQQIMIAKSSNLVGPGPSNGICGLLARASVEAEAGTRTAPFKLSSLIEERDYLDVRDAVAAYERILEYGIPGSVYPVASGLNRTLGDIVNALKPLTEKELPIQSDQLSGYVPPAPIQTQLTRDLGWSPAFALEDSLRDALVYFRQLGLTKR</sequence>
<proteinExistence type="inferred from homology"/>
<comment type="similarity">
    <text evidence="1">Belongs to the NAD(P)-dependent epimerase/dehydratase family.</text>
</comment>
<accession>A0A1V4HBE1</accession>
<dbReference type="Gene3D" id="3.40.50.720">
    <property type="entry name" value="NAD(P)-binding Rossmann-like Domain"/>
    <property type="match status" value="1"/>
</dbReference>
<dbReference type="AlphaFoldDB" id="A0A1V4HBE1"/>
<dbReference type="STRING" id="1469647.BC351_09500"/>
<protein>
    <recommendedName>
        <fullName evidence="2">NAD-dependent epimerase/dehydratase domain-containing protein</fullName>
    </recommendedName>
</protein>
<dbReference type="EMBL" id="MBTG01000045">
    <property type="protein sequence ID" value="OPH48676.1"/>
    <property type="molecule type" value="Genomic_DNA"/>
</dbReference>
<dbReference type="PANTHER" id="PTHR43000">
    <property type="entry name" value="DTDP-D-GLUCOSE 4,6-DEHYDRATASE-RELATED"/>
    <property type="match status" value="1"/>
</dbReference>
<keyword evidence="4" id="KW-1185">Reference proteome</keyword>
<evidence type="ECO:0000313" key="3">
    <source>
        <dbReference type="EMBL" id="OPH48676.1"/>
    </source>
</evidence>